<organism evidence="2 3">
    <name type="scientific">Camelina sativa</name>
    <name type="common">False flax</name>
    <name type="synonym">Myagrum sativum</name>
    <dbReference type="NCBI Taxonomy" id="90675"/>
    <lineage>
        <taxon>Eukaryota</taxon>
        <taxon>Viridiplantae</taxon>
        <taxon>Streptophyta</taxon>
        <taxon>Embryophyta</taxon>
        <taxon>Tracheophyta</taxon>
        <taxon>Spermatophyta</taxon>
        <taxon>Magnoliopsida</taxon>
        <taxon>eudicotyledons</taxon>
        <taxon>Gunneridae</taxon>
        <taxon>Pentapetalae</taxon>
        <taxon>rosids</taxon>
        <taxon>malvids</taxon>
        <taxon>Brassicales</taxon>
        <taxon>Brassicaceae</taxon>
        <taxon>Camelineae</taxon>
        <taxon>Camelina</taxon>
    </lineage>
</organism>
<evidence type="ECO:0000256" key="1">
    <source>
        <dbReference type="SAM" id="MobiDB-lite"/>
    </source>
</evidence>
<sequence>MTPNLRSVVAQGWRSIHSRRNFSSSSSGSTNESKSGGRTVLSWLTTNGSGLAKRGLYLMGGYLFGVVVTKHPLRDLLGEDEIEEFLRKCRVPESRFEESDGGRP</sequence>
<keyword evidence="2" id="KW-1185">Reference proteome</keyword>
<name>A0ABM0W1D1_CAMSA</name>
<reference evidence="3" key="2">
    <citation type="submission" date="2025-08" db="UniProtKB">
        <authorList>
            <consortium name="RefSeq"/>
        </authorList>
    </citation>
    <scope>IDENTIFICATION</scope>
    <source>
        <tissue evidence="3">Leaf</tissue>
    </source>
</reference>
<gene>
    <name evidence="3" type="primary">LOC104744893</name>
</gene>
<accession>A0ABM0W1D1</accession>
<reference evidence="2" key="1">
    <citation type="journal article" date="2014" name="Nat. Commun.">
        <title>The emerging biofuel crop Camelina sativa retains a highly undifferentiated hexaploid genome structure.</title>
        <authorList>
            <person name="Kagale S."/>
            <person name="Koh C."/>
            <person name="Nixon J."/>
            <person name="Bollina V."/>
            <person name="Clarke W.E."/>
            <person name="Tuteja R."/>
            <person name="Spillane C."/>
            <person name="Robinson S.J."/>
            <person name="Links M.G."/>
            <person name="Clarke C."/>
            <person name="Higgins E.E."/>
            <person name="Huebert T."/>
            <person name="Sharpe A.G."/>
            <person name="Parkin I.A."/>
        </authorList>
    </citation>
    <scope>NUCLEOTIDE SEQUENCE [LARGE SCALE GENOMIC DNA]</scope>
    <source>
        <strain evidence="2">cv. DH55</strain>
    </source>
</reference>
<protein>
    <submittedName>
        <fullName evidence="3">Uncharacterized protein LOC104744893 isoform X1</fullName>
    </submittedName>
</protein>
<proteinExistence type="predicted"/>
<dbReference type="RefSeq" id="XP_010464316.1">
    <property type="nucleotide sequence ID" value="XM_010466014.2"/>
</dbReference>
<dbReference type="Proteomes" id="UP000694864">
    <property type="component" value="Chromosome 15"/>
</dbReference>
<evidence type="ECO:0000313" key="2">
    <source>
        <dbReference type="Proteomes" id="UP000694864"/>
    </source>
</evidence>
<feature type="compositionally biased region" description="Low complexity" evidence="1">
    <location>
        <begin position="21"/>
        <end position="37"/>
    </location>
</feature>
<evidence type="ECO:0000313" key="3">
    <source>
        <dbReference type="RefSeq" id="XP_010464316.1"/>
    </source>
</evidence>
<dbReference type="GeneID" id="104744893"/>
<feature type="region of interest" description="Disordered" evidence="1">
    <location>
        <begin position="19"/>
        <end position="40"/>
    </location>
</feature>